<dbReference type="SUPFAM" id="SSF103473">
    <property type="entry name" value="MFS general substrate transporter"/>
    <property type="match status" value="1"/>
</dbReference>
<sequence length="513" mass="56008">MTKTDGDPEVSQTECLDQKALGTAVSNGAVDLQEKAVEVAVAGTPSAQSSVPLMDLERGIVGWDAIDDPANPKNWKRKKRDFLMFQMATMATISPMASSLCAPGIESTMKDLHEPSRVLGSLMITIYVLGYAIGPLFLAPLSEIYGRYPVVMISSWTLVAWLLGCSFAPDMPSLIVMRFLAGVGGSAIITISPAVVGDLYPIERRAFGSAIIVGSQSLGPIVGPICGGFITEYLSWRWSYWILVLCAGTTTAVITFFTKESNAVVILERKVRKMRKMLGRPELVSALQRPMSAHELLKLLAKSPIVLFISIYVATAYALLYLMFTTLPTVFEEAYGWSLQLTGLSYLGLGIGTFVALFVLIRYNDAQVVKLMKNNNGVFEPEMRLATTTWCGIMLPMSLIWYGWVTDKHAHWASAVVGTVPYGIGMLGIFLPFQTYMVDAFPLHAASAIAAPTVMRSLFAAFLPLAAPPLYQSLGLGWGNTLLGFLALAMIPIPLAFYRYHICTSRYITMPSD</sequence>
<dbReference type="CDD" id="cd17323">
    <property type="entry name" value="MFS_Tpo1_MDR_like"/>
    <property type="match status" value="1"/>
</dbReference>
<feature type="transmembrane region" description="Helical" evidence="5">
    <location>
        <begin position="445"/>
        <end position="466"/>
    </location>
</feature>
<dbReference type="AlphaFoldDB" id="A0A179A0W5"/>
<feature type="transmembrane region" description="Helical" evidence="5">
    <location>
        <begin position="305"/>
        <end position="324"/>
    </location>
</feature>
<feature type="transmembrane region" description="Helical" evidence="5">
    <location>
        <begin position="117"/>
        <end position="138"/>
    </location>
</feature>
<name>A0A179A0W5_9EURO</name>
<feature type="transmembrane region" description="Helical" evidence="5">
    <location>
        <begin position="207"/>
        <end position="230"/>
    </location>
</feature>
<organism evidence="7 8">
    <name type="scientific">Fonsecaea erecta</name>
    <dbReference type="NCBI Taxonomy" id="1367422"/>
    <lineage>
        <taxon>Eukaryota</taxon>
        <taxon>Fungi</taxon>
        <taxon>Dikarya</taxon>
        <taxon>Ascomycota</taxon>
        <taxon>Pezizomycotina</taxon>
        <taxon>Eurotiomycetes</taxon>
        <taxon>Chaetothyriomycetidae</taxon>
        <taxon>Chaetothyriales</taxon>
        <taxon>Herpotrichiellaceae</taxon>
        <taxon>Fonsecaea</taxon>
    </lineage>
</organism>
<dbReference type="RefSeq" id="XP_018699151.1">
    <property type="nucleotide sequence ID" value="XM_018833272.1"/>
</dbReference>
<keyword evidence="4 5" id="KW-0472">Membrane</keyword>
<dbReference type="PANTHER" id="PTHR23502:SF33">
    <property type="entry name" value="MAJOR FACILITATOR SUPERFAMILY (MFS) PROFILE DOMAIN-CONTAINING PROTEIN-RELATED"/>
    <property type="match status" value="1"/>
</dbReference>
<comment type="subcellular location">
    <subcellularLocation>
        <location evidence="1">Membrane</location>
        <topology evidence="1">Multi-pass membrane protein</topology>
    </subcellularLocation>
</comment>
<keyword evidence="3 5" id="KW-1133">Transmembrane helix</keyword>
<dbReference type="GO" id="GO:0016020">
    <property type="term" value="C:membrane"/>
    <property type="evidence" value="ECO:0007669"/>
    <property type="project" value="UniProtKB-SubCell"/>
</dbReference>
<keyword evidence="8" id="KW-1185">Reference proteome</keyword>
<evidence type="ECO:0000313" key="7">
    <source>
        <dbReference type="EMBL" id="OAP65784.1"/>
    </source>
</evidence>
<dbReference type="GO" id="GO:0022857">
    <property type="term" value="F:transmembrane transporter activity"/>
    <property type="evidence" value="ECO:0007669"/>
    <property type="project" value="InterPro"/>
</dbReference>
<dbReference type="FunFam" id="1.20.1250.20:FF:000011">
    <property type="entry name" value="MFS multidrug transporter, putative"/>
    <property type="match status" value="1"/>
</dbReference>
<feature type="transmembrane region" description="Helical" evidence="5">
    <location>
        <begin position="410"/>
        <end position="433"/>
    </location>
</feature>
<feature type="domain" description="Major facilitator superfamily (MFS) profile" evidence="6">
    <location>
        <begin position="83"/>
        <end position="507"/>
    </location>
</feature>
<gene>
    <name evidence="7" type="ORF">AYL99_01756</name>
</gene>
<comment type="caution">
    <text evidence="7">The sequence shown here is derived from an EMBL/GenBank/DDBJ whole genome shotgun (WGS) entry which is preliminary data.</text>
</comment>
<evidence type="ECO:0000256" key="5">
    <source>
        <dbReference type="SAM" id="Phobius"/>
    </source>
</evidence>
<evidence type="ECO:0000313" key="8">
    <source>
        <dbReference type="Proteomes" id="UP000078343"/>
    </source>
</evidence>
<dbReference type="PROSITE" id="PS50850">
    <property type="entry name" value="MFS"/>
    <property type="match status" value="1"/>
</dbReference>
<dbReference type="Pfam" id="PF07690">
    <property type="entry name" value="MFS_1"/>
    <property type="match status" value="1"/>
</dbReference>
<accession>A0A179A0W5</accession>
<keyword evidence="2 5" id="KW-0812">Transmembrane</keyword>
<dbReference type="InterPro" id="IPR011701">
    <property type="entry name" value="MFS"/>
</dbReference>
<feature type="transmembrane region" description="Helical" evidence="5">
    <location>
        <begin position="242"/>
        <end position="267"/>
    </location>
</feature>
<feature type="transmembrane region" description="Helical" evidence="5">
    <location>
        <begin position="150"/>
        <end position="169"/>
    </location>
</feature>
<dbReference type="PANTHER" id="PTHR23502">
    <property type="entry name" value="MAJOR FACILITATOR SUPERFAMILY"/>
    <property type="match status" value="1"/>
</dbReference>
<protein>
    <recommendedName>
        <fullName evidence="6">Major facilitator superfamily (MFS) profile domain-containing protein</fullName>
    </recommendedName>
</protein>
<reference evidence="7 8" key="1">
    <citation type="submission" date="2016-04" db="EMBL/GenBank/DDBJ databases">
        <title>Draft genome of Fonsecaea erecta CBS 125763.</title>
        <authorList>
            <person name="Weiss V.A."/>
            <person name="Vicente V.A."/>
            <person name="Raittz R.T."/>
            <person name="Moreno L.F."/>
            <person name="De Souza E.M."/>
            <person name="Pedrosa F.O."/>
            <person name="Steffens M.B."/>
            <person name="Faoro H."/>
            <person name="Tadra-Sfeir M.Z."/>
            <person name="Najafzadeh M.J."/>
            <person name="Felipe M.S."/>
            <person name="Teixeira M."/>
            <person name="Sun J."/>
            <person name="Xi L."/>
            <person name="Gomes R."/>
            <person name="De Azevedo C.M."/>
            <person name="Salgado C.G."/>
            <person name="Da Silva M.B."/>
            <person name="Nascimento M.F."/>
            <person name="Queiroz-Telles F."/>
            <person name="Attili D.S."/>
            <person name="Gorbushina A."/>
        </authorList>
    </citation>
    <scope>NUCLEOTIDE SEQUENCE [LARGE SCALE GENOMIC DNA]</scope>
    <source>
        <strain evidence="7 8">CBS 125763</strain>
    </source>
</reference>
<dbReference type="InterPro" id="IPR036259">
    <property type="entry name" value="MFS_trans_sf"/>
</dbReference>
<feature type="transmembrane region" description="Helical" evidence="5">
    <location>
        <begin position="478"/>
        <end position="498"/>
    </location>
</feature>
<feature type="transmembrane region" description="Helical" evidence="5">
    <location>
        <begin position="385"/>
        <end position="404"/>
    </location>
</feature>
<dbReference type="Gene3D" id="1.20.1250.20">
    <property type="entry name" value="MFS general substrate transporter like domains"/>
    <property type="match status" value="1"/>
</dbReference>
<evidence type="ECO:0000256" key="3">
    <source>
        <dbReference type="ARBA" id="ARBA00022989"/>
    </source>
</evidence>
<evidence type="ECO:0000256" key="2">
    <source>
        <dbReference type="ARBA" id="ARBA00022692"/>
    </source>
</evidence>
<dbReference type="OrthoDB" id="4133109at2759"/>
<dbReference type="Proteomes" id="UP000078343">
    <property type="component" value="Unassembled WGS sequence"/>
</dbReference>
<feature type="transmembrane region" description="Helical" evidence="5">
    <location>
        <begin position="175"/>
        <end position="195"/>
    </location>
</feature>
<dbReference type="EMBL" id="LVYI01000001">
    <property type="protein sequence ID" value="OAP65784.1"/>
    <property type="molecule type" value="Genomic_DNA"/>
</dbReference>
<dbReference type="GeneID" id="30005926"/>
<proteinExistence type="predicted"/>
<evidence type="ECO:0000256" key="1">
    <source>
        <dbReference type="ARBA" id="ARBA00004141"/>
    </source>
</evidence>
<evidence type="ECO:0000256" key="4">
    <source>
        <dbReference type="ARBA" id="ARBA00023136"/>
    </source>
</evidence>
<feature type="transmembrane region" description="Helical" evidence="5">
    <location>
        <begin position="82"/>
        <end position="105"/>
    </location>
</feature>
<dbReference type="InterPro" id="IPR020846">
    <property type="entry name" value="MFS_dom"/>
</dbReference>
<evidence type="ECO:0000259" key="6">
    <source>
        <dbReference type="PROSITE" id="PS50850"/>
    </source>
</evidence>
<feature type="transmembrane region" description="Helical" evidence="5">
    <location>
        <begin position="344"/>
        <end position="364"/>
    </location>
</feature>